<evidence type="ECO:0000313" key="10">
    <source>
        <dbReference type="EMBL" id="KAG2208036.1"/>
    </source>
</evidence>
<dbReference type="InterPro" id="IPR005635">
    <property type="entry name" value="Inner_centromere_prot_ARK-bd"/>
</dbReference>
<keyword evidence="11" id="KW-1185">Reference proteome</keyword>
<comment type="caution">
    <text evidence="10">The sequence shown here is derived from an EMBL/GenBank/DDBJ whole genome shotgun (WGS) entry which is preliminary data.</text>
</comment>
<evidence type="ECO:0000256" key="1">
    <source>
        <dbReference type="ARBA" id="ARBA00004123"/>
    </source>
</evidence>
<comment type="subcellular location">
    <subcellularLocation>
        <location evidence="2">Cytoplasm</location>
        <location evidence="2">Cytoskeleton</location>
        <location evidence="2">Spindle</location>
    </subcellularLocation>
    <subcellularLocation>
        <location evidence="1">Nucleus</location>
    </subcellularLocation>
</comment>
<evidence type="ECO:0000256" key="3">
    <source>
        <dbReference type="ARBA" id="ARBA00010042"/>
    </source>
</evidence>
<dbReference type="OrthoDB" id="6123at2759"/>
<evidence type="ECO:0000256" key="7">
    <source>
        <dbReference type="SAM" id="Coils"/>
    </source>
</evidence>
<sequence length="442" mass="49695">MAKKTKKGYLWIFDQQDKWDEIASDKITQLDQMKANHLDWFDKHTTVSELLALRRPNLKRKRESISSSQVITTGNSQIVPDAIIEEEFNVENQSEDILIMTENTIKDVSNPQKNKTEDILKSAENQVVKAADKSKGQVRKEANATENLAENVNRKYSVIIPPSTIKPIANVKSQPIAAKLTVQNKPLERQSIRTIRDDYDAQDDQVQVVVSARQYNTEPKEKVPVSSPVKEPKEKIPVNLPVKETLQPSSSSLKTFSLSHSKASPSNTTRHRSAFMNRLFKTTRPSLKKAALPSASTSTSTTSSAKRDSHSNHPVIITKRPSSTSSVKSFKSAASSTPIQMSDMVPEPRFKRPKILQQSTPSQTHQLSMVEEADEKSQSQNQNQNQNSEDDCDEEASFKIPIWAVDPGLDQEFMNQSQQDADRIFGSLPRVDLREIFPRLSS</sequence>
<name>A0A8H7REB6_9FUNG</name>
<feature type="coiled-coil region" evidence="7">
    <location>
        <begin position="113"/>
        <end position="155"/>
    </location>
</feature>
<feature type="compositionally biased region" description="Polar residues" evidence="8">
    <location>
        <begin position="356"/>
        <end position="367"/>
    </location>
</feature>
<keyword evidence="6" id="KW-0539">Nucleus</keyword>
<dbReference type="GO" id="GO:0005819">
    <property type="term" value="C:spindle"/>
    <property type="evidence" value="ECO:0007669"/>
    <property type="project" value="UniProtKB-SubCell"/>
</dbReference>
<feature type="compositionally biased region" description="Low complexity" evidence="8">
    <location>
        <begin position="249"/>
        <end position="262"/>
    </location>
</feature>
<dbReference type="Proteomes" id="UP000650833">
    <property type="component" value="Unassembled WGS sequence"/>
</dbReference>
<gene>
    <name evidence="10" type="ORF">INT46_010130</name>
</gene>
<reference evidence="10" key="1">
    <citation type="submission" date="2020-12" db="EMBL/GenBank/DDBJ databases">
        <title>Metabolic potential, ecology and presence of endohyphal bacteria is reflected in genomic diversity of Mucoromycotina.</title>
        <authorList>
            <person name="Muszewska A."/>
            <person name="Okrasinska A."/>
            <person name="Steczkiewicz K."/>
            <person name="Drgas O."/>
            <person name="Orlowska M."/>
            <person name="Perlinska-Lenart U."/>
            <person name="Aleksandrzak-Piekarczyk T."/>
            <person name="Szatraj K."/>
            <person name="Zielenkiewicz U."/>
            <person name="Pilsyk S."/>
            <person name="Malc E."/>
            <person name="Mieczkowski P."/>
            <person name="Kruszewska J.S."/>
            <person name="Biernat P."/>
            <person name="Pawlowska J."/>
        </authorList>
    </citation>
    <scope>NUCLEOTIDE SEQUENCE</scope>
    <source>
        <strain evidence="10">CBS 226.32</strain>
    </source>
</reference>
<keyword evidence="4" id="KW-0963">Cytoplasm</keyword>
<comment type="similarity">
    <text evidence="3">Belongs to the INCENP family.</text>
</comment>
<evidence type="ECO:0000256" key="5">
    <source>
        <dbReference type="ARBA" id="ARBA00023212"/>
    </source>
</evidence>
<dbReference type="Pfam" id="PF03941">
    <property type="entry name" value="INCENP_ARK-bind"/>
    <property type="match status" value="1"/>
</dbReference>
<feature type="compositionally biased region" description="Low complexity" evidence="8">
    <location>
        <begin position="378"/>
        <end position="387"/>
    </location>
</feature>
<feature type="compositionally biased region" description="Low complexity" evidence="8">
    <location>
        <begin position="288"/>
        <end position="304"/>
    </location>
</feature>
<evidence type="ECO:0000256" key="8">
    <source>
        <dbReference type="SAM" id="MobiDB-lite"/>
    </source>
</evidence>
<evidence type="ECO:0000313" key="11">
    <source>
        <dbReference type="Proteomes" id="UP000650833"/>
    </source>
</evidence>
<evidence type="ECO:0000259" key="9">
    <source>
        <dbReference type="Pfam" id="PF03941"/>
    </source>
</evidence>
<evidence type="ECO:0000256" key="2">
    <source>
        <dbReference type="ARBA" id="ARBA00004186"/>
    </source>
</evidence>
<feature type="region of interest" description="Disordered" evidence="8">
    <location>
        <begin position="212"/>
        <end position="398"/>
    </location>
</feature>
<dbReference type="EMBL" id="JAEPRC010000117">
    <property type="protein sequence ID" value="KAG2208036.1"/>
    <property type="molecule type" value="Genomic_DNA"/>
</dbReference>
<feature type="domain" description="Inner centromere protein ARK-binding" evidence="9">
    <location>
        <begin position="387"/>
        <end position="437"/>
    </location>
</feature>
<protein>
    <recommendedName>
        <fullName evidence="9">Inner centromere protein ARK-binding domain-containing protein</fullName>
    </recommendedName>
</protein>
<evidence type="ECO:0000256" key="4">
    <source>
        <dbReference type="ARBA" id="ARBA00022490"/>
    </source>
</evidence>
<organism evidence="10 11">
    <name type="scientific">Mucor plumbeus</name>
    <dbReference type="NCBI Taxonomy" id="97098"/>
    <lineage>
        <taxon>Eukaryota</taxon>
        <taxon>Fungi</taxon>
        <taxon>Fungi incertae sedis</taxon>
        <taxon>Mucoromycota</taxon>
        <taxon>Mucoromycotina</taxon>
        <taxon>Mucoromycetes</taxon>
        <taxon>Mucorales</taxon>
        <taxon>Mucorineae</taxon>
        <taxon>Mucoraceae</taxon>
        <taxon>Mucor</taxon>
    </lineage>
</organism>
<feature type="compositionally biased region" description="Low complexity" evidence="8">
    <location>
        <begin position="322"/>
        <end position="337"/>
    </location>
</feature>
<evidence type="ECO:0000256" key="6">
    <source>
        <dbReference type="ARBA" id="ARBA00023242"/>
    </source>
</evidence>
<dbReference type="AlphaFoldDB" id="A0A8H7REB6"/>
<dbReference type="GO" id="GO:0005634">
    <property type="term" value="C:nucleus"/>
    <property type="evidence" value="ECO:0007669"/>
    <property type="project" value="UniProtKB-SubCell"/>
</dbReference>
<keyword evidence="7" id="KW-0175">Coiled coil</keyword>
<accession>A0A8H7REB6</accession>
<keyword evidence="5" id="KW-0206">Cytoskeleton</keyword>
<proteinExistence type="inferred from homology"/>